<evidence type="ECO:0000313" key="3">
    <source>
        <dbReference type="Proteomes" id="UP000324800"/>
    </source>
</evidence>
<feature type="transmembrane region" description="Helical" evidence="1">
    <location>
        <begin position="20"/>
        <end position="41"/>
    </location>
</feature>
<proteinExistence type="predicted"/>
<accession>A0A5J4W515</accession>
<name>A0A5J4W515_9EUKA</name>
<dbReference type="EMBL" id="SNRW01003398">
    <property type="protein sequence ID" value="KAA6389958.1"/>
    <property type="molecule type" value="Genomic_DNA"/>
</dbReference>
<comment type="caution">
    <text evidence="2">The sequence shown here is derived from an EMBL/GenBank/DDBJ whole genome shotgun (WGS) entry which is preliminary data.</text>
</comment>
<dbReference type="AlphaFoldDB" id="A0A5J4W515"/>
<sequence>MPAEYTAFCDKSTKGIQDFLELIVLLAAILTAIFILLWTIIYQCCGNMYIQILDHLRIQKTSSIVTIVIGDLESAQLNSYIADSKFFIIAGFFIVNGILASSLFSILFSFINIYPDFIGDKEYLSPVHMKRISSSGNGECRTFASNDLISYMLKVAVDYEMRKNDSYSMRGKPVIVGE</sequence>
<keyword evidence="1" id="KW-1133">Transmembrane helix</keyword>
<feature type="transmembrane region" description="Helical" evidence="1">
    <location>
        <begin position="86"/>
        <end position="111"/>
    </location>
</feature>
<organism evidence="2 3">
    <name type="scientific">Streblomastix strix</name>
    <dbReference type="NCBI Taxonomy" id="222440"/>
    <lineage>
        <taxon>Eukaryota</taxon>
        <taxon>Metamonada</taxon>
        <taxon>Preaxostyla</taxon>
        <taxon>Oxymonadida</taxon>
        <taxon>Streblomastigidae</taxon>
        <taxon>Streblomastix</taxon>
    </lineage>
</organism>
<evidence type="ECO:0000313" key="2">
    <source>
        <dbReference type="EMBL" id="KAA6389958.1"/>
    </source>
</evidence>
<keyword evidence="1" id="KW-0812">Transmembrane</keyword>
<evidence type="ECO:0000256" key="1">
    <source>
        <dbReference type="SAM" id="Phobius"/>
    </source>
</evidence>
<protein>
    <submittedName>
        <fullName evidence="2">Uncharacterized protein</fullName>
    </submittedName>
</protein>
<gene>
    <name evidence="2" type="ORF">EZS28_014516</name>
</gene>
<dbReference type="Proteomes" id="UP000324800">
    <property type="component" value="Unassembled WGS sequence"/>
</dbReference>
<reference evidence="2 3" key="1">
    <citation type="submission" date="2019-03" db="EMBL/GenBank/DDBJ databases">
        <title>Single cell metagenomics reveals metabolic interactions within the superorganism composed of flagellate Streblomastix strix and complex community of Bacteroidetes bacteria on its surface.</title>
        <authorList>
            <person name="Treitli S.C."/>
            <person name="Kolisko M."/>
            <person name="Husnik F."/>
            <person name="Keeling P."/>
            <person name="Hampl V."/>
        </authorList>
    </citation>
    <scope>NUCLEOTIDE SEQUENCE [LARGE SCALE GENOMIC DNA]</scope>
    <source>
        <strain evidence="2">ST1C</strain>
    </source>
</reference>
<keyword evidence="1" id="KW-0472">Membrane</keyword>